<dbReference type="STRING" id="1161919.EPIR_2753"/>
<dbReference type="EMBL" id="CAHS01000016">
    <property type="protein sequence ID" value="CCG88116.1"/>
    <property type="molecule type" value="Genomic_DNA"/>
</dbReference>
<reference evidence="2 3" key="1">
    <citation type="journal article" date="2013" name="Syst. Appl. Microbiol.">
        <title>Phylogenetic position and virulence apparatus of the pear flower necrosis pathogen Erwinia piriflorinigrans CFBP 5888T as assessed by comparative genomics.</title>
        <authorList>
            <person name="Smits T.H."/>
            <person name="Rezzonico F."/>
            <person name="Lopez M.M."/>
            <person name="Blom J."/>
            <person name="Goesmann A."/>
            <person name="Frey J.E."/>
            <person name="Duffy B."/>
        </authorList>
    </citation>
    <scope>NUCLEOTIDE SEQUENCE [LARGE SCALE GENOMIC DNA]</scope>
    <source>
        <strain evidence="3">CFBP5888</strain>
    </source>
</reference>
<proteinExistence type="predicted"/>
<sequence length="172" mass="19416">MNRTLLNIVKSPITLFFIGGFILPFMVCVLKDMVFYPLKTNCVVPQARYDISDDKNWTLTRGIYRFYRDGLTQRRVVYTGSISHYINGGRQLYPVAVLREITVSSSVSKNQLINTIIHHSSRLGDQSNNDEVVKYVFPHIIPGETSTNRIYLLDGKALAVSAENSAPTLCVN</sequence>
<keyword evidence="3" id="KW-1185">Reference proteome</keyword>
<comment type="caution">
    <text evidence="2">The sequence shown here is derived from an EMBL/GenBank/DDBJ whole genome shotgun (WGS) entry which is preliminary data.</text>
</comment>
<keyword evidence="1" id="KW-0472">Membrane</keyword>
<feature type="transmembrane region" description="Helical" evidence="1">
    <location>
        <begin position="12"/>
        <end position="30"/>
    </location>
</feature>
<gene>
    <name evidence="2" type="ORF">EPIR_2753</name>
</gene>
<dbReference type="AlphaFoldDB" id="V5ZB30"/>
<name>V5ZB30_9GAMM</name>
<accession>V5ZB30</accession>
<keyword evidence="1" id="KW-1133">Transmembrane helix</keyword>
<protein>
    <submittedName>
        <fullName evidence="2">Uncharacterized protein</fullName>
    </submittedName>
</protein>
<evidence type="ECO:0000256" key="1">
    <source>
        <dbReference type="SAM" id="Phobius"/>
    </source>
</evidence>
<organism evidence="2 3">
    <name type="scientific">Erwinia piriflorinigrans CFBP 5888</name>
    <dbReference type="NCBI Taxonomy" id="1161919"/>
    <lineage>
        <taxon>Bacteria</taxon>
        <taxon>Pseudomonadati</taxon>
        <taxon>Pseudomonadota</taxon>
        <taxon>Gammaproteobacteria</taxon>
        <taxon>Enterobacterales</taxon>
        <taxon>Erwiniaceae</taxon>
        <taxon>Erwinia</taxon>
    </lineage>
</organism>
<keyword evidence="1" id="KW-0812">Transmembrane</keyword>
<dbReference type="RefSeq" id="WP_023655891.1">
    <property type="nucleotide sequence ID" value="NZ_CAHS01000016.1"/>
</dbReference>
<dbReference type="Proteomes" id="UP000018217">
    <property type="component" value="Unassembled WGS sequence"/>
</dbReference>
<evidence type="ECO:0000313" key="3">
    <source>
        <dbReference type="Proteomes" id="UP000018217"/>
    </source>
</evidence>
<evidence type="ECO:0000313" key="2">
    <source>
        <dbReference type="EMBL" id="CCG88116.1"/>
    </source>
</evidence>
<dbReference type="OrthoDB" id="6548693at2"/>